<dbReference type="PROSITE" id="PS50294">
    <property type="entry name" value="WD_REPEATS_REGION"/>
    <property type="match status" value="4"/>
</dbReference>
<dbReference type="Gene3D" id="2.130.10.10">
    <property type="entry name" value="YVTN repeat-like/Quinoprotein amine dehydrogenase"/>
    <property type="match status" value="2"/>
</dbReference>
<dbReference type="PROSITE" id="PS50082">
    <property type="entry name" value="WD_REPEATS_2"/>
    <property type="match status" value="6"/>
</dbReference>
<evidence type="ECO:0000313" key="7">
    <source>
        <dbReference type="Proteomes" id="UP000184383"/>
    </source>
</evidence>
<dbReference type="InterPro" id="IPR015943">
    <property type="entry name" value="WD40/YVTN_repeat-like_dom_sf"/>
</dbReference>
<proteinExistence type="predicted"/>
<dbReference type="InterPro" id="IPR027417">
    <property type="entry name" value="P-loop_NTPase"/>
</dbReference>
<dbReference type="InterPro" id="IPR020472">
    <property type="entry name" value="WD40_PAC1"/>
</dbReference>
<dbReference type="SMART" id="SM00320">
    <property type="entry name" value="WD40"/>
    <property type="match status" value="9"/>
</dbReference>
<dbReference type="CDD" id="cd00200">
    <property type="entry name" value="WD40"/>
    <property type="match status" value="1"/>
</dbReference>
<dbReference type="SUPFAM" id="SSF52540">
    <property type="entry name" value="P-loop containing nucleoside triphosphate hydrolases"/>
    <property type="match status" value="1"/>
</dbReference>
<feature type="repeat" description="WD" evidence="3">
    <location>
        <begin position="1099"/>
        <end position="1140"/>
    </location>
</feature>
<evidence type="ECO:0000256" key="3">
    <source>
        <dbReference type="PROSITE-ProRule" id="PRU00221"/>
    </source>
</evidence>
<dbReference type="SUPFAM" id="SSF50998">
    <property type="entry name" value="Quinoprotein alcohol dehydrogenase-like"/>
    <property type="match status" value="1"/>
</dbReference>
<dbReference type="STRING" id="1073089.A0A1L9RFN8"/>
<gene>
    <name evidence="6" type="ORF">ASPWEDRAFT_28935</name>
</gene>
<keyword evidence="7" id="KW-1185">Reference proteome</keyword>
<evidence type="ECO:0000256" key="4">
    <source>
        <dbReference type="SAM" id="MobiDB-lite"/>
    </source>
</evidence>
<dbReference type="PANTHER" id="PTHR19879">
    <property type="entry name" value="TRANSCRIPTION INITIATION FACTOR TFIID"/>
    <property type="match status" value="1"/>
</dbReference>
<evidence type="ECO:0000256" key="1">
    <source>
        <dbReference type="ARBA" id="ARBA00022574"/>
    </source>
</evidence>
<dbReference type="EMBL" id="KV878213">
    <property type="protein sequence ID" value="OJJ33735.1"/>
    <property type="molecule type" value="Genomic_DNA"/>
</dbReference>
<dbReference type="InterPro" id="IPR031359">
    <property type="entry name" value="NACHT_N"/>
</dbReference>
<feature type="compositionally biased region" description="Polar residues" evidence="4">
    <location>
        <begin position="24"/>
        <end position="41"/>
    </location>
</feature>
<dbReference type="Gene3D" id="3.40.50.300">
    <property type="entry name" value="P-loop containing nucleotide triphosphate hydrolases"/>
    <property type="match status" value="1"/>
</dbReference>
<feature type="repeat" description="WD" evidence="3">
    <location>
        <begin position="928"/>
        <end position="959"/>
    </location>
</feature>
<feature type="region of interest" description="Disordered" evidence="4">
    <location>
        <begin position="1"/>
        <end position="41"/>
    </location>
</feature>
<protein>
    <recommendedName>
        <fullName evidence="5">NACHT domain-containing protein</fullName>
    </recommendedName>
</protein>
<evidence type="ECO:0000313" key="6">
    <source>
        <dbReference type="EMBL" id="OJJ33735.1"/>
    </source>
</evidence>
<dbReference type="Pfam" id="PF00400">
    <property type="entry name" value="WD40"/>
    <property type="match status" value="5"/>
</dbReference>
<evidence type="ECO:0000256" key="2">
    <source>
        <dbReference type="ARBA" id="ARBA00022737"/>
    </source>
</evidence>
<organism evidence="6 7">
    <name type="scientific">Aspergillus wentii DTO 134E9</name>
    <dbReference type="NCBI Taxonomy" id="1073089"/>
    <lineage>
        <taxon>Eukaryota</taxon>
        <taxon>Fungi</taxon>
        <taxon>Dikarya</taxon>
        <taxon>Ascomycota</taxon>
        <taxon>Pezizomycotina</taxon>
        <taxon>Eurotiomycetes</taxon>
        <taxon>Eurotiomycetidae</taxon>
        <taxon>Eurotiales</taxon>
        <taxon>Aspergillaceae</taxon>
        <taxon>Aspergillus</taxon>
        <taxon>Aspergillus subgen. Cremei</taxon>
    </lineage>
</organism>
<feature type="repeat" description="WD" evidence="3">
    <location>
        <begin position="1153"/>
        <end position="1187"/>
    </location>
</feature>
<dbReference type="PRINTS" id="PR00320">
    <property type="entry name" value="GPROTEINBRPT"/>
</dbReference>
<dbReference type="InterPro" id="IPR056884">
    <property type="entry name" value="NPHP3-like_N"/>
</dbReference>
<dbReference type="RefSeq" id="XP_040687411.1">
    <property type="nucleotide sequence ID" value="XM_040833204.1"/>
</dbReference>
<sequence>MVPSKDGRLSRLWNRLKHPKTDSDNFTPRITAASDASSQNSQCGIPIHNALWYTAYKNLKNDQSKKKYVEAYEQLVAERFLRQSSGKVPFPDPDAGQPLSAQEEQMRMIIKEGLEKIKKPKAVVEKSEEVLRVMKPLMAIVEIPLKNTPQTSLPWAVISSTLDILANPVKAGIGLYNGIAFISSRMDRYTKLTDQLLDKKDIQTGTPLEALGSDLHEDILGLYQSMLFYQIKSITDDATREHEDYGKCLRNIRGVDPRNQIKGIQEQEELIEDLYSWVLETSEYKQFADWDNQESPAMLWISGVAGTGKTRLLLGVIKELMRQGLSDPDPPVVLYFFCQRTDDRANTSVSILRSLIWLLLLQQPQLFPYIQSKVFQSGEKLITDKHAFITLREILEEMLADKSLSRTVFVIDAMDECEDATRSQLLSFLIETKQKFPKIKHLLSSRPWVEIPQSKQNIPIQSHSIIDFDQRDRSEFINMYIKRKMSGLKKELQHRNATFTDDYIEGIGQELQNKASNTFIWVSLVFKGLYSLCEENILFKPVWDEIVKNVPRDLQDLYTFLLERLDHALSSKLMSAWCKQVLAVAMLARRPLTLSEIELLALPEDLKGQNAAQRIVQDCQSFLTIRSETVYFIHQSAQDYLLEHSARLCTGPESLVGSDCAFNIHRTFHYQIFEKCLEGMKDTLKQDIYRLERPGTMSEEIETPNPDPLRSVRYACQYWAHHFAEGCFRTVDIWNILHFFKEHFLHWLEAMSLLGIFPESAGLIDQLSSLPQVQEYSDIFSFLSDAKRFILKNLSIAAMAPLQLYISALIFTPEKSIVRRMFKGKVPSWILKSPKVEQEWGALLQTLEHISIVSSVTFSGDSQLVISGSFDGAIKVWDTATGALQKILNHESPVYAIVLSPDEQLMASGTGYEILLWDTNTWNRVQGLNYQNDGYFELVFSPNSQILAARSEDSKVTVWARYAIEWNEKWTHMPSGPVLNISFDSNSEFIWLQFTDFTTEMWNVNNGTLEKRMEPPNKPTTVHSAVFSPDRQLLASLEHYECDTVQIWNTATWDLKRQIRSKSIKIIDISPNNELLALALDNKVFELWNIESGILQQTLKDHSSWTVSMKFSPDSRLLASRSVDSTVKLWDATLQNTAYEPSDCHSNSLPGVVAKVKFSPDGLQVATGSVDGPLKLWDPRTGNLRVSIPGISGIVREIAFSPDRNLVAIGSFDGNLKVWNTQGGDFKEILEPNQGLKFEELEFSADSKMIRARQKEKFKAWDVETGSLAIEDLTDHFKNKEIQSLDSDTEGEIFIRGQWILNGREEIIWLPPEYRLLYGSWDVHNDTVAIGHLSGHVSFISLDLDSVP</sequence>
<dbReference type="VEuPathDB" id="FungiDB:ASPWEDRAFT_28935"/>
<feature type="repeat" description="WD" evidence="3">
    <location>
        <begin position="846"/>
        <end position="887"/>
    </location>
</feature>
<accession>A0A1L9RFN8</accession>
<feature type="domain" description="NACHT" evidence="5">
    <location>
        <begin position="297"/>
        <end position="447"/>
    </location>
</feature>
<name>A0A1L9RFN8_ASPWE</name>
<feature type="repeat" description="WD" evidence="3">
    <location>
        <begin position="887"/>
        <end position="927"/>
    </location>
</feature>
<dbReference type="PANTHER" id="PTHR19879:SF9">
    <property type="entry name" value="TRANSCRIPTION INITIATION FACTOR TFIID SUBUNIT 5"/>
    <property type="match status" value="1"/>
</dbReference>
<dbReference type="Pfam" id="PF17100">
    <property type="entry name" value="NACHT_N"/>
    <property type="match status" value="1"/>
</dbReference>
<dbReference type="Pfam" id="PF24883">
    <property type="entry name" value="NPHP3_N"/>
    <property type="match status" value="1"/>
</dbReference>
<feature type="repeat" description="WD" evidence="3">
    <location>
        <begin position="1188"/>
        <end position="1229"/>
    </location>
</feature>
<dbReference type="InterPro" id="IPR001680">
    <property type="entry name" value="WD40_rpt"/>
</dbReference>
<dbReference type="PROSITE" id="PS00678">
    <property type="entry name" value="WD_REPEATS_1"/>
    <property type="match status" value="1"/>
</dbReference>
<dbReference type="GeneID" id="63749052"/>
<keyword evidence="1 3" id="KW-0853">WD repeat</keyword>
<dbReference type="InterPro" id="IPR019775">
    <property type="entry name" value="WD40_repeat_CS"/>
</dbReference>
<dbReference type="OrthoDB" id="674604at2759"/>
<dbReference type="InterPro" id="IPR007111">
    <property type="entry name" value="NACHT_NTPase"/>
</dbReference>
<dbReference type="PROSITE" id="PS50837">
    <property type="entry name" value="NACHT"/>
    <property type="match status" value="1"/>
</dbReference>
<dbReference type="Proteomes" id="UP000184383">
    <property type="component" value="Unassembled WGS sequence"/>
</dbReference>
<reference evidence="7" key="1">
    <citation type="journal article" date="2017" name="Genome Biol.">
        <title>Comparative genomics reveals high biological diversity and specific adaptations in the industrially and medically important fungal genus Aspergillus.</title>
        <authorList>
            <person name="de Vries R.P."/>
            <person name="Riley R."/>
            <person name="Wiebenga A."/>
            <person name="Aguilar-Osorio G."/>
            <person name="Amillis S."/>
            <person name="Uchima C.A."/>
            <person name="Anderluh G."/>
            <person name="Asadollahi M."/>
            <person name="Askin M."/>
            <person name="Barry K."/>
            <person name="Battaglia E."/>
            <person name="Bayram O."/>
            <person name="Benocci T."/>
            <person name="Braus-Stromeyer S.A."/>
            <person name="Caldana C."/>
            <person name="Canovas D."/>
            <person name="Cerqueira G.C."/>
            <person name="Chen F."/>
            <person name="Chen W."/>
            <person name="Choi C."/>
            <person name="Clum A."/>
            <person name="Dos Santos R.A."/>
            <person name="Damasio A.R."/>
            <person name="Diallinas G."/>
            <person name="Emri T."/>
            <person name="Fekete E."/>
            <person name="Flipphi M."/>
            <person name="Freyberg S."/>
            <person name="Gallo A."/>
            <person name="Gournas C."/>
            <person name="Habgood R."/>
            <person name="Hainaut M."/>
            <person name="Harispe M.L."/>
            <person name="Henrissat B."/>
            <person name="Hilden K.S."/>
            <person name="Hope R."/>
            <person name="Hossain A."/>
            <person name="Karabika E."/>
            <person name="Karaffa L."/>
            <person name="Karanyi Z."/>
            <person name="Krasevec N."/>
            <person name="Kuo A."/>
            <person name="Kusch H."/>
            <person name="LaButti K."/>
            <person name="Lagendijk E.L."/>
            <person name="Lapidus A."/>
            <person name="Levasseur A."/>
            <person name="Lindquist E."/>
            <person name="Lipzen A."/>
            <person name="Logrieco A.F."/>
            <person name="MacCabe A."/>
            <person name="Maekelae M.R."/>
            <person name="Malavazi I."/>
            <person name="Melin P."/>
            <person name="Meyer V."/>
            <person name="Mielnichuk N."/>
            <person name="Miskei M."/>
            <person name="Molnar A.P."/>
            <person name="Mule G."/>
            <person name="Ngan C.Y."/>
            <person name="Orejas M."/>
            <person name="Orosz E."/>
            <person name="Ouedraogo J.P."/>
            <person name="Overkamp K.M."/>
            <person name="Park H.-S."/>
            <person name="Perrone G."/>
            <person name="Piumi F."/>
            <person name="Punt P.J."/>
            <person name="Ram A.F."/>
            <person name="Ramon A."/>
            <person name="Rauscher S."/>
            <person name="Record E."/>
            <person name="Riano-Pachon D.M."/>
            <person name="Robert V."/>
            <person name="Roehrig J."/>
            <person name="Ruller R."/>
            <person name="Salamov A."/>
            <person name="Salih N.S."/>
            <person name="Samson R.A."/>
            <person name="Sandor E."/>
            <person name="Sanguinetti M."/>
            <person name="Schuetze T."/>
            <person name="Sepcic K."/>
            <person name="Shelest E."/>
            <person name="Sherlock G."/>
            <person name="Sophianopoulou V."/>
            <person name="Squina F.M."/>
            <person name="Sun H."/>
            <person name="Susca A."/>
            <person name="Todd R.B."/>
            <person name="Tsang A."/>
            <person name="Unkles S.E."/>
            <person name="van de Wiele N."/>
            <person name="van Rossen-Uffink D."/>
            <person name="Oliveira J.V."/>
            <person name="Vesth T.C."/>
            <person name="Visser J."/>
            <person name="Yu J.-H."/>
            <person name="Zhou M."/>
            <person name="Andersen M.R."/>
            <person name="Archer D.B."/>
            <person name="Baker S.E."/>
            <person name="Benoit I."/>
            <person name="Brakhage A.A."/>
            <person name="Braus G.H."/>
            <person name="Fischer R."/>
            <person name="Frisvad J.C."/>
            <person name="Goldman G.H."/>
            <person name="Houbraken J."/>
            <person name="Oakley B."/>
            <person name="Pocsi I."/>
            <person name="Scazzocchio C."/>
            <person name="Seiboth B."/>
            <person name="vanKuyk P.A."/>
            <person name="Wortman J."/>
            <person name="Dyer P.S."/>
            <person name="Grigoriev I.V."/>
        </authorList>
    </citation>
    <scope>NUCLEOTIDE SEQUENCE [LARGE SCALE GENOMIC DNA]</scope>
    <source>
        <strain evidence="7">DTO 134E9</strain>
    </source>
</reference>
<dbReference type="InterPro" id="IPR011047">
    <property type="entry name" value="Quinoprotein_ADH-like_sf"/>
</dbReference>
<evidence type="ECO:0000259" key="5">
    <source>
        <dbReference type="PROSITE" id="PS50837"/>
    </source>
</evidence>
<keyword evidence="2" id="KW-0677">Repeat</keyword>